<dbReference type="EMBL" id="JARBHB010000003">
    <property type="protein sequence ID" value="KAJ8889866.1"/>
    <property type="molecule type" value="Genomic_DNA"/>
</dbReference>
<evidence type="ECO:0000313" key="1">
    <source>
        <dbReference type="EMBL" id="KAJ8889866.1"/>
    </source>
</evidence>
<name>A0ABQ9I0E9_9NEOP</name>
<proteinExistence type="predicted"/>
<evidence type="ECO:0000313" key="2">
    <source>
        <dbReference type="Proteomes" id="UP001159363"/>
    </source>
</evidence>
<dbReference type="Proteomes" id="UP001159363">
    <property type="component" value="Chromosome 3"/>
</dbReference>
<accession>A0ABQ9I0E9</accession>
<gene>
    <name evidence="1" type="ORF">PR048_009371</name>
</gene>
<protein>
    <submittedName>
        <fullName evidence="1">Uncharacterized protein</fullName>
    </submittedName>
</protein>
<keyword evidence="2" id="KW-1185">Reference proteome</keyword>
<organism evidence="1 2">
    <name type="scientific">Dryococelus australis</name>
    <dbReference type="NCBI Taxonomy" id="614101"/>
    <lineage>
        <taxon>Eukaryota</taxon>
        <taxon>Metazoa</taxon>
        <taxon>Ecdysozoa</taxon>
        <taxon>Arthropoda</taxon>
        <taxon>Hexapoda</taxon>
        <taxon>Insecta</taxon>
        <taxon>Pterygota</taxon>
        <taxon>Neoptera</taxon>
        <taxon>Polyneoptera</taxon>
        <taxon>Phasmatodea</taxon>
        <taxon>Verophasmatodea</taxon>
        <taxon>Anareolatae</taxon>
        <taxon>Phasmatidae</taxon>
        <taxon>Eurycanthinae</taxon>
        <taxon>Dryococelus</taxon>
    </lineage>
</organism>
<reference evidence="1 2" key="1">
    <citation type="submission" date="2023-02" db="EMBL/GenBank/DDBJ databases">
        <title>LHISI_Scaffold_Assembly.</title>
        <authorList>
            <person name="Stuart O.P."/>
            <person name="Cleave R."/>
            <person name="Magrath M.J.L."/>
            <person name="Mikheyev A.S."/>
        </authorList>
    </citation>
    <scope>NUCLEOTIDE SEQUENCE [LARGE SCALE GENOMIC DNA]</scope>
    <source>
        <strain evidence="1">Daus_M_001</strain>
        <tissue evidence="1">Leg muscle</tissue>
    </source>
</reference>
<comment type="caution">
    <text evidence="1">The sequence shown here is derived from an EMBL/GenBank/DDBJ whole genome shotgun (WGS) entry which is preliminary data.</text>
</comment>
<sequence length="133" mass="15535">MPNCVVYCCTNTNWKTNGTNDQINLKTSTIYSTHFGEECFVRSLRHKFLNYLPSNAQNLKMDDVPTINILKCRRITEGSVQGKEIQKKNKPKILARNVAKSYNEYLHPVKFDPCFQDKDFCVVQVRPYQLLFH</sequence>